<keyword evidence="2" id="KW-0677">Repeat</keyword>
<feature type="repeat" description="PPR" evidence="3">
    <location>
        <begin position="371"/>
        <end position="405"/>
    </location>
</feature>
<evidence type="ECO:0000313" key="7">
    <source>
        <dbReference type="Proteomes" id="UP000737018"/>
    </source>
</evidence>
<evidence type="ECO:0000313" key="6">
    <source>
        <dbReference type="EMBL" id="KAF3972654.1"/>
    </source>
</evidence>
<dbReference type="InterPro" id="IPR046960">
    <property type="entry name" value="PPR_At4g14850-like_plant"/>
</dbReference>
<dbReference type="Pfam" id="PF20431">
    <property type="entry name" value="E_motif"/>
    <property type="match status" value="1"/>
</dbReference>
<dbReference type="PROSITE" id="PS51375">
    <property type="entry name" value="PPR"/>
    <property type="match status" value="6"/>
</dbReference>
<feature type="domain" description="DYW" evidence="5">
    <location>
        <begin position="888"/>
        <end position="979"/>
    </location>
</feature>
<dbReference type="NCBIfam" id="TIGR00756">
    <property type="entry name" value="PPR"/>
    <property type="match status" value="3"/>
</dbReference>
<dbReference type="Pfam" id="PF01535">
    <property type="entry name" value="PPR"/>
    <property type="match status" value="3"/>
</dbReference>
<dbReference type="FunFam" id="1.25.40.10:FF:000366">
    <property type="entry name" value="Pentatricopeptide (PPR) repeat-containing protein"/>
    <property type="match status" value="1"/>
</dbReference>
<evidence type="ECO:0000256" key="4">
    <source>
        <dbReference type="SAM" id="MobiDB-lite"/>
    </source>
</evidence>
<comment type="similarity">
    <text evidence="1">Belongs to the PPR family. PCMP-H subfamily.</text>
</comment>
<dbReference type="InterPro" id="IPR046849">
    <property type="entry name" value="E2_motif"/>
</dbReference>
<feature type="repeat" description="PPR" evidence="3">
    <location>
        <begin position="270"/>
        <end position="304"/>
    </location>
</feature>
<dbReference type="EMBL" id="JRKL02000313">
    <property type="protein sequence ID" value="KAF3972654.1"/>
    <property type="molecule type" value="Genomic_DNA"/>
</dbReference>
<dbReference type="InterPro" id="IPR046848">
    <property type="entry name" value="E_motif"/>
</dbReference>
<feature type="repeat" description="PPR" evidence="3">
    <location>
        <begin position="138"/>
        <end position="168"/>
    </location>
</feature>
<name>A0A8J4RRI9_9ROSI</name>
<dbReference type="GO" id="GO:0009451">
    <property type="term" value="P:RNA modification"/>
    <property type="evidence" value="ECO:0007669"/>
    <property type="project" value="InterPro"/>
</dbReference>
<dbReference type="OrthoDB" id="1902591at2759"/>
<reference evidence="6" key="1">
    <citation type="submission" date="2020-03" db="EMBL/GenBank/DDBJ databases">
        <title>Castanea mollissima Vanexum genome sequencing.</title>
        <authorList>
            <person name="Staton M."/>
        </authorList>
    </citation>
    <scope>NUCLEOTIDE SEQUENCE</scope>
    <source>
        <tissue evidence="6">Leaf</tissue>
    </source>
</reference>
<dbReference type="InterPro" id="IPR032867">
    <property type="entry name" value="DYW_dom"/>
</dbReference>
<dbReference type="PANTHER" id="PTHR47926:SF344">
    <property type="entry name" value="OS07G0636900 PROTEIN"/>
    <property type="match status" value="1"/>
</dbReference>
<dbReference type="FunFam" id="1.25.40.10:FF:000031">
    <property type="entry name" value="Pentatricopeptide repeat-containing protein mitochondrial"/>
    <property type="match status" value="2"/>
</dbReference>
<gene>
    <name evidence="6" type="ORF">CMV_003860</name>
</gene>
<dbReference type="AlphaFoldDB" id="A0A8J4RRI9"/>
<dbReference type="Pfam" id="PF14432">
    <property type="entry name" value="DYW_deaminase"/>
    <property type="match status" value="1"/>
</dbReference>
<dbReference type="FunFam" id="1.25.40.10:FF:000073">
    <property type="entry name" value="Pentatricopeptide repeat-containing protein chloroplastic"/>
    <property type="match status" value="1"/>
</dbReference>
<dbReference type="Proteomes" id="UP000737018">
    <property type="component" value="Unassembled WGS sequence"/>
</dbReference>
<dbReference type="InterPro" id="IPR011990">
    <property type="entry name" value="TPR-like_helical_dom_sf"/>
</dbReference>
<dbReference type="Pfam" id="PF20430">
    <property type="entry name" value="Eplus_motif"/>
    <property type="match status" value="1"/>
</dbReference>
<keyword evidence="7" id="KW-1185">Reference proteome</keyword>
<organism evidence="6 7">
    <name type="scientific">Castanea mollissima</name>
    <name type="common">Chinese chestnut</name>
    <dbReference type="NCBI Taxonomy" id="60419"/>
    <lineage>
        <taxon>Eukaryota</taxon>
        <taxon>Viridiplantae</taxon>
        <taxon>Streptophyta</taxon>
        <taxon>Embryophyta</taxon>
        <taxon>Tracheophyta</taxon>
        <taxon>Spermatophyta</taxon>
        <taxon>Magnoliopsida</taxon>
        <taxon>eudicotyledons</taxon>
        <taxon>Gunneridae</taxon>
        <taxon>Pentapetalae</taxon>
        <taxon>rosids</taxon>
        <taxon>fabids</taxon>
        <taxon>Fagales</taxon>
        <taxon>Fagaceae</taxon>
        <taxon>Castanea</taxon>
    </lineage>
</organism>
<accession>A0A8J4RRI9</accession>
<feature type="repeat" description="PPR" evidence="3">
    <location>
        <begin position="673"/>
        <end position="707"/>
    </location>
</feature>
<feature type="region of interest" description="Disordered" evidence="4">
    <location>
        <begin position="35"/>
        <end position="64"/>
    </location>
</feature>
<feature type="compositionally biased region" description="Polar residues" evidence="4">
    <location>
        <begin position="44"/>
        <end position="60"/>
    </location>
</feature>
<comment type="caution">
    <text evidence="6">The sequence shown here is derived from an EMBL/GenBank/DDBJ whole genome shotgun (WGS) entry which is preliminary data.</text>
</comment>
<dbReference type="FunFam" id="1.25.40.10:FF:000285">
    <property type="entry name" value="Pentatricopeptide repeat-containing protein, chloroplastic"/>
    <property type="match status" value="1"/>
</dbReference>
<proteinExistence type="inferred from homology"/>
<feature type="repeat" description="PPR" evidence="3">
    <location>
        <begin position="573"/>
        <end position="607"/>
    </location>
</feature>
<dbReference type="Pfam" id="PF13041">
    <property type="entry name" value="PPR_2"/>
    <property type="match status" value="5"/>
</dbReference>
<evidence type="ECO:0000256" key="2">
    <source>
        <dbReference type="ARBA" id="ARBA00022737"/>
    </source>
</evidence>
<evidence type="ECO:0000256" key="3">
    <source>
        <dbReference type="PROSITE-ProRule" id="PRU00708"/>
    </source>
</evidence>
<evidence type="ECO:0000259" key="5">
    <source>
        <dbReference type="Pfam" id="PF14432"/>
    </source>
</evidence>
<dbReference type="GO" id="GO:0008270">
    <property type="term" value="F:zinc ion binding"/>
    <property type="evidence" value="ECO:0007669"/>
    <property type="project" value="InterPro"/>
</dbReference>
<dbReference type="Gene3D" id="1.25.40.10">
    <property type="entry name" value="Tetratricopeptide repeat domain"/>
    <property type="match status" value="5"/>
</dbReference>
<sequence length="1199" mass="133703">MRSPPLGFRFQFPSKLRTTSFRSLIVPIRSKSSSSAALSVVESNPTNDLDLSDTRNSPTQVHEGFKRIPRKEMSRNWPNSVSMNEKIDENVRSRPVNLDRKERLRRYSGMLRDCASKRRLNEGRAIHGQVIKSGIDPDSHLWVSLVSAYAKCGSSACARRVLDQMPERDVVSWTALIQGFVAEGCGSDGVSLFCEMKREGVRPNEFTLATGLKACAMCMNLSFGKQVHAEAIKVGCFSDLFVGSVLVDLYAKCGEMELADRVFCCMPERNDVSWTALLNGYAQVGGGKEVLRLFSRMRESEMKFSKFTLSTVLKGCATSGNLREGQAVHSVAIKIGCEIDEFLGCSLVDMYSKCGLANDALKVFKTIKDPDVVAWSAIITCLDQQGHSQEGAQLFHMMRYAGVPPNEFSFSSLVSVATDLGDLQYGESIHACICKYGFENDMLVNNALITMYMKNGFPQAGTQVFEAMGDHDLVSWNALLSGCHGYEICNLGPRIFYQMLLEGFIPNMYSYISVLRSCSSLLDLRFGKQVHAHVIKDTLDGNDFVGTALIDMYAKSRCLEDADVVFNRLTKRDLFTWTVIITGYAQTDQAGRAIKCFSLMQKEGVKPNEFTLASCLSGCSRITALETGQQLHSMAIKSGHGDIFVSSALVDMYAKSGCLEDAEAIFEGLVLRDAVSWNTMICGYSQNGQGLKALETFWTMLDEGTMPDEVTFLGVLSACSHVGLVEEGKKQFNALSEVFGIMPTIEHYACMVDILGRAGKFDEVKCFIENRKLEPHALIWETVLGACKMHGNLEFGEKAAEKLFELQPEIDSNYILLSNIFAAKGKWDDVRKVRTLMSSQGVKKEPGCSWVEINGQVHTFVSQDGSHPKTREIYLKLEELNQKLSSVGYIPKTEHVLHNVTDKEREEYLNHHSERLALAFALISTNPVKTIRIFKNLRICEDCHDVMKFLSDITNREIVVRDVKRFHHFKNGTCSCQDYCNHVPRVTIQGKKLTSKVQNPDGASMLSEDEYWNATVVAPPWCKFSVQVPPVIQRFECLKNAAAVLDSFGAIFVLRTKEPGLLLLESCVLENGQYEPREKTAHQDNSQELLPLFVGVQMAWFSITFPQLGSCLAIMERRLIKSFIGYLDLSSMSGPPDTLMNSCFFPPCSSSVFHCLSLIYGTILFHIWKAEILILSRSSICPCLTLTKRVSSSTSTLLL</sequence>
<dbReference type="FunFam" id="1.25.40.10:FF:001325">
    <property type="entry name" value="Tetratricopeptide repeat (TPR)-like superfamily protein"/>
    <property type="match status" value="1"/>
</dbReference>
<dbReference type="InterPro" id="IPR002885">
    <property type="entry name" value="PPR_rpt"/>
</dbReference>
<protein>
    <recommendedName>
        <fullName evidence="5">DYW domain-containing protein</fullName>
    </recommendedName>
</protein>
<feature type="repeat" description="PPR" evidence="3">
    <location>
        <begin position="169"/>
        <end position="203"/>
    </location>
</feature>
<dbReference type="PANTHER" id="PTHR47926">
    <property type="entry name" value="PENTATRICOPEPTIDE REPEAT-CONTAINING PROTEIN"/>
    <property type="match status" value="1"/>
</dbReference>
<evidence type="ECO:0000256" key="1">
    <source>
        <dbReference type="ARBA" id="ARBA00006643"/>
    </source>
</evidence>
<dbReference type="GO" id="GO:0003723">
    <property type="term" value="F:RNA binding"/>
    <property type="evidence" value="ECO:0007669"/>
    <property type="project" value="InterPro"/>
</dbReference>